<proteinExistence type="predicted"/>
<organism evidence="1">
    <name type="scientific">Solivirus sp</name>
    <dbReference type="NCBI Taxonomy" id="2487772"/>
    <lineage>
        <taxon>Viruses</taxon>
        <taxon>Pithoviruses</taxon>
    </lineage>
</organism>
<reference evidence="1" key="1">
    <citation type="submission" date="2018-10" db="EMBL/GenBank/DDBJ databases">
        <title>Hidden diversity of soil giant viruses.</title>
        <authorList>
            <person name="Schulz F."/>
            <person name="Alteio L."/>
            <person name="Goudeau D."/>
            <person name="Ryan E.M."/>
            <person name="Malmstrom R.R."/>
            <person name="Blanchard J."/>
            <person name="Woyke T."/>
        </authorList>
    </citation>
    <scope>NUCLEOTIDE SEQUENCE</scope>
    <source>
        <strain evidence="1">SOV1</strain>
    </source>
</reference>
<dbReference type="EMBL" id="MK072496">
    <property type="protein sequence ID" value="AYV86118.1"/>
    <property type="molecule type" value="Genomic_DNA"/>
</dbReference>
<dbReference type="InterPro" id="IPR012337">
    <property type="entry name" value="RNaseH-like_sf"/>
</dbReference>
<accession>A0A3G5AG71</accession>
<gene>
    <name evidence="1" type="ORF">Solivirus8_4</name>
</gene>
<evidence type="ECO:0000313" key="1">
    <source>
        <dbReference type="EMBL" id="AYV86118.1"/>
    </source>
</evidence>
<sequence>MSLVKVIPTKWTINEEESKVQIYGRLMSGRTFYAETKLQNYLLVLYLAEFGERDFEQEHLFYQNHYPIYLIKKESHLLYRFYVADKKSRRIVEEMIKLKRFMKIVNGHQELLSKFFIENNILPGNSQFLYNPEVLLNGLSRDGFDMSYSFTGISSFYGIEMVAMKSLFLTINRTGDKIVSISLSDFITSPADVTPLPCGTRNIFKQASDYIFSYRPDYLIGFDLYKEIEKLDLPPSVALIDLKSYIEKEVPELVIPTQENLFKKYSINRLEQYWNMSIEFALRSLANFWKMSIESVLRLTDKELMNNLIFNFTSVPPPQLQVSSFSHPQRHPGDSADGLKGLYSTVCIYSLSTIYLSNIVIIDALTDTMKKYFDNTKRGRVLYESGFCMTTTPNLPVDTLWFDKDRIWLLCETPTEVDLIKIDTARVTISTKSYFYYLTNNLDFDIGDRSLLIQPFRLINKYINHIIQFIKEHPNQPIVFPTFDQQLYLGDLEMIVRIYPEYDYSGLNEKLTPFLKSIIDQMRESGKFKPKGVYEDIKYIMTLDGPLIESIYSRDLPKYSQRIAFDFYDKIRMSTLAELDENN</sequence>
<dbReference type="SUPFAM" id="SSF53098">
    <property type="entry name" value="Ribonuclease H-like"/>
    <property type="match status" value="1"/>
</dbReference>
<name>A0A3G5AG71_9VIRU</name>
<protein>
    <submittedName>
        <fullName evidence="1">Uncharacterized protein</fullName>
    </submittedName>
</protein>